<evidence type="ECO:0000256" key="2">
    <source>
        <dbReference type="ARBA" id="ARBA00022777"/>
    </source>
</evidence>
<dbReference type="PANTHER" id="PTHR10584:SF166">
    <property type="entry name" value="RIBOKINASE"/>
    <property type="match status" value="1"/>
</dbReference>
<proteinExistence type="predicted"/>
<dbReference type="PROSITE" id="PS00584">
    <property type="entry name" value="PFKB_KINASES_2"/>
    <property type="match status" value="1"/>
</dbReference>
<keyword evidence="1" id="KW-0808">Transferase</keyword>
<dbReference type="PANTHER" id="PTHR10584">
    <property type="entry name" value="SUGAR KINASE"/>
    <property type="match status" value="1"/>
</dbReference>
<evidence type="ECO:0000259" key="3">
    <source>
        <dbReference type="Pfam" id="PF00294"/>
    </source>
</evidence>
<organism evidence="4 5">
    <name type="scientific">Candidatus Roizmanbacteria bacterium RIFCSPLOWO2_02_FULL_38_10</name>
    <dbReference type="NCBI Taxonomy" id="1802074"/>
    <lineage>
        <taxon>Bacteria</taxon>
        <taxon>Candidatus Roizmaniibacteriota</taxon>
    </lineage>
</organism>
<dbReference type="Pfam" id="PF00294">
    <property type="entry name" value="PfkB"/>
    <property type="match status" value="1"/>
</dbReference>
<dbReference type="AlphaFoldDB" id="A0A1F7JJK7"/>
<name>A0A1F7JJK7_9BACT</name>
<reference evidence="4 5" key="1">
    <citation type="journal article" date="2016" name="Nat. Commun.">
        <title>Thousands of microbial genomes shed light on interconnected biogeochemical processes in an aquifer system.</title>
        <authorList>
            <person name="Anantharaman K."/>
            <person name="Brown C.T."/>
            <person name="Hug L.A."/>
            <person name="Sharon I."/>
            <person name="Castelle C.J."/>
            <person name="Probst A.J."/>
            <person name="Thomas B.C."/>
            <person name="Singh A."/>
            <person name="Wilkins M.J."/>
            <person name="Karaoz U."/>
            <person name="Brodie E.L."/>
            <person name="Williams K.H."/>
            <person name="Hubbard S.S."/>
            <person name="Banfield J.F."/>
        </authorList>
    </citation>
    <scope>NUCLEOTIDE SEQUENCE [LARGE SCALE GENOMIC DNA]</scope>
</reference>
<evidence type="ECO:0000313" key="4">
    <source>
        <dbReference type="EMBL" id="OGK55776.1"/>
    </source>
</evidence>
<dbReference type="Proteomes" id="UP000176376">
    <property type="component" value="Unassembled WGS sequence"/>
</dbReference>
<dbReference type="InterPro" id="IPR011611">
    <property type="entry name" value="PfkB_dom"/>
</dbReference>
<dbReference type="GO" id="GO:0016301">
    <property type="term" value="F:kinase activity"/>
    <property type="evidence" value="ECO:0007669"/>
    <property type="project" value="UniProtKB-KW"/>
</dbReference>
<gene>
    <name evidence="4" type="ORF">A3J15_01010</name>
</gene>
<sequence length="300" mass="33357">MYDLITIGDVTLDLFYKGDKLTESSERFNLAIGGKYRADNFYFSLGGCGANVAVAAAKFGLSSSIVSIIGENPFKGIILQKIISNQISIKELIYVRDFINISTILIAKNGDRSIIHYVSDKLDDIISMKFEAAVNKAKYLYLGNLPHLKQEAKLEILKIAKKNKITTFLTVASSDCRDLRSETFELIDYADFFALNTHEFCDLLQKKYEEMNFHHGAELLEARHNTFIVTDGNKGSYAYHKGMTFFQKEAPIKHIIDTTGAGDGYLGGFIANYFKTKDIKSAMAAGTDFAGQVISKIGAQ</sequence>
<protein>
    <recommendedName>
        <fullName evidence="3">Carbohydrate kinase PfkB domain-containing protein</fullName>
    </recommendedName>
</protein>
<dbReference type="SUPFAM" id="SSF53613">
    <property type="entry name" value="Ribokinase-like"/>
    <property type="match status" value="1"/>
</dbReference>
<dbReference type="STRING" id="1802074.A3J15_01010"/>
<accession>A0A1F7JJK7</accession>
<dbReference type="InterPro" id="IPR029056">
    <property type="entry name" value="Ribokinase-like"/>
</dbReference>
<feature type="domain" description="Carbohydrate kinase PfkB" evidence="3">
    <location>
        <begin position="33"/>
        <end position="300"/>
    </location>
</feature>
<comment type="caution">
    <text evidence="4">The sequence shown here is derived from an EMBL/GenBank/DDBJ whole genome shotgun (WGS) entry which is preliminary data.</text>
</comment>
<evidence type="ECO:0000256" key="1">
    <source>
        <dbReference type="ARBA" id="ARBA00022679"/>
    </source>
</evidence>
<dbReference type="EMBL" id="MGAY01000053">
    <property type="protein sequence ID" value="OGK55776.1"/>
    <property type="molecule type" value="Genomic_DNA"/>
</dbReference>
<keyword evidence="2" id="KW-0418">Kinase</keyword>
<evidence type="ECO:0000313" key="5">
    <source>
        <dbReference type="Proteomes" id="UP000176376"/>
    </source>
</evidence>
<dbReference type="InterPro" id="IPR002173">
    <property type="entry name" value="Carboh/pur_kinase_PfkB_CS"/>
</dbReference>
<dbReference type="Gene3D" id="3.40.1190.20">
    <property type="match status" value="1"/>
</dbReference>